<name>A0A8H9GUT4_9ACTN</name>
<feature type="compositionally biased region" description="Polar residues" evidence="1">
    <location>
        <begin position="69"/>
        <end position="80"/>
    </location>
</feature>
<evidence type="ECO:0000256" key="1">
    <source>
        <dbReference type="SAM" id="MobiDB-lite"/>
    </source>
</evidence>
<proteinExistence type="predicted"/>
<gene>
    <name evidence="2" type="ORF">GCM10011574_05170</name>
</gene>
<keyword evidence="3" id="KW-1185">Reference proteome</keyword>
<dbReference type="AlphaFoldDB" id="A0A8H9GUT4"/>
<protein>
    <submittedName>
        <fullName evidence="2">Uncharacterized protein</fullName>
    </submittedName>
</protein>
<comment type="caution">
    <text evidence="2">The sequence shown here is derived from an EMBL/GenBank/DDBJ whole genome shotgun (WGS) entry which is preliminary data.</text>
</comment>
<reference evidence="2" key="2">
    <citation type="submission" date="2020-09" db="EMBL/GenBank/DDBJ databases">
        <authorList>
            <person name="Sun Q."/>
            <person name="Zhou Y."/>
        </authorList>
    </citation>
    <scope>NUCLEOTIDE SEQUENCE</scope>
    <source>
        <strain evidence="2">CGMCC 4.7138</strain>
    </source>
</reference>
<sequence>MPARVVRDRFIESSAGSTVSEPTTAVSTTRIVPSAKPMKIPLPVRNIPAMATMTVMPEMSTARPDVAAGTSTTSPATDSP</sequence>
<reference evidence="2" key="1">
    <citation type="journal article" date="2014" name="Int. J. Syst. Evol. Microbiol.">
        <title>Complete genome sequence of Corynebacterium casei LMG S-19264T (=DSM 44701T), isolated from a smear-ripened cheese.</title>
        <authorList>
            <consortium name="US DOE Joint Genome Institute (JGI-PGF)"/>
            <person name="Walter F."/>
            <person name="Albersmeier A."/>
            <person name="Kalinowski J."/>
            <person name="Ruckert C."/>
        </authorList>
    </citation>
    <scope>NUCLEOTIDE SEQUENCE</scope>
    <source>
        <strain evidence="2">CGMCC 4.7138</strain>
    </source>
</reference>
<evidence type="ECO:0000313" key="2">
    <source>
        <dbReference type="EMBL" id="GGN99478.1"/>
    </source>
</evidence>
<dbReference type="Proteomes" id="UP000653480">
    <property type="component" value="Unassembled WGS sequence"/>
</dbReference>
<organism evidence="2 3">
    <name type="scientific">Microbispora bryophytorum</name>
    <dbReference type="NCBI Taxonomy" id="1460882"/>
    <lineage>
        <taxon>Bacteria</taxon>
        <taxon>Bacillati</taxon>
        <taxon>Actinomycetota</taxon>
        <taxon>Actinomycetes</taxon>
        <taxon>Streptosporangiales</taxon>
        <taxon>Streptosporangiaceae</taxon>
        <taxon>Microbispora</taxon>
    </lineage>
</organism>
<evidence type="ECO:0000313" key="3">
    <source>
        <dbReference type="Proteomes" id="UP000653480"/>
    </source>
</evidence>
<accession>A0A8H9GUT4</accession>
<dbReference type="EMBL" id="BMMN01000001">
    <property type="protein sequence ID" value="GGN99478.1"/>
    <property type="molecule type" value="Genomic_DNA"/>
</dbReference>
<feature type="region of interest" description="Disordered" evidence="1">
    <location>
        <begin position="61"/>
        <end position="80"/>
    </location>
</feature>